<dbReference type="PRINTS" id="PR02001">
    <property type="entry name" value="GCR1CAMPR"/>
</dbReference>
<evidence type="ECO:0008006" key="10">
    <source>
        <dbReference type="Google" id="ProtNLM"/>
    </source>
</evidence>
<evidence type="ECO:0000256" key="1">
    <source>
        <dbReference type="ARBA" id="ARBA00004141"/>
    </source>
</evidence>
<feature type="transmembrane region" description="Helical" evidence="5">
    <location>
        <begin position="214"/>
        <end position="234"/>
    </location>
</feature>
<dbReference type="InterPro" id="IPR022596">
    <property type="entry name" value="GPR1/2/3_C"/>
</dbReference>
<dbReference type="InterPro" id="IPR017981">
    <property type="entry name" value="GPCR_2-like_7TM"/>
</dbReference>
<accession>A0AAE0SA04</accession>
<evidence type="ECO:0000259" key="6">
    <source>
        <dbReference type="PROSITE" id="PS50261"/>
    </source>
</evidence>
<dbReference type="PANTHER" id="PTHR23112">
    <property type="entry name" value="G PROTEIN-COUPLED RECEPTOR 157-RELATED"/>
    <property type="match status" value="1"/>
</dbReference>
<dbReference type="Proteomes" id="UP001195483">
    <property type="component" value="Unassembled WGS sequence"/>
</dbReference>
<dbReference type="GO" id="GO:0007189">
    <property type="term" value="P:adenylate cyclase-activating G protein-coupled receptor signaling pathway"/>
    <property type="evidence" value="ECO:0007669"/>
    <property type="project" value="TreeGrafter"/>
</dbReference>
<dbReference type="PROSITE" id="PS50262">
    <property type="entry name" value="G_PROTEIN_RECEP_F1_2"/>
    <property type="match status" value="1"/>
</dbReference>
<reference evidence="8" key="1">
    <citation type="journal article" date="2021" name="Genome Biol. Evol.">
        <title>A High-Quality Reference Genome for a Parasitic Bivalve with Doubly Uniparental Inheritance (Bivalvia: Unionida).</title>
        <authorList>
            <person name="Smith C.H."/>
        </authorList>
    </citation>
    <scope>NUCLEOTIDE SEQUENCE</scope>
    <source>
        <strain evidence="8">CHS0354</strain>
    </source>
</reference>
<reference evidence="8" key="3">
    <citation type="submission" date="2023-05" db="EMBL/GenBank/DDBJ databases">
        <authorList>
            <person name="Smith C.H."/>
        </authorList>
    </citation>
    <scope>NUCLEOTIDE SEQUENCE</scope>
    <source>
        <strain evidence="8">CHS0354</strain>
        <tissue evidence="8">Mantle</tissue>
    </source>
</reference>
<dbReference type="EMBL" id="JAEAOA010000895">
    <property type="protein sequence ID" value="KAK3588009.1"/>
    <property type="molecule type" value="Genomic_DNA"/>
</dbReference>
<gene>
    <name evidence="8" type="ORF">CHS0354_014540</name>
</gene>
<feature type="transmembrane region" description="Helical" evidence="5">
    <location>
        <begin position="58"/>
        <end position="81"/>
    </location>
</feature>
<dbReference type="SUPFAM" id="SSF81321">
    <property type="entry name" value="Family A G protein-coupled receptor-like"/>
    <property type="match status" value="1"/>
</dbReference>
<evidence type="ECO:0000313" key="8">
    <source>
        <dbReference type="EMBL" id="KAK3588009.1"/>
    </source>
</evidence>
<dbReference type="PROSITE" id="PS50261">
    <property type="entry name" value="G_PROTEIN_RECEP_F2_4"/>
    <property type="match status" value="1"/>
</dbReference>
<evidence type="ECO:0000256" key="4">
    <source>
        <dbReference type="ARBA" id="ARBA00023136"/>
    </source>
</evidence>
<keyword evidence="2 5" id="KW-0812">Transmembrane</keyword>
<comment type="subcellular location">
    <subcellularLocation>
        <location evidence="1">Membrane</location>
        <topology evidence="1">Multi-pass membrane protein</topology>
    </subcellularLocation>
</comment>
<keyword evidence="3 5" id="KW-1133">Transmembrane helix</keyword>
<sequence>MEEANITTGQYDKAFDQAGTAISIITIITSSLSILGSSSIIIAAAWKKKILSPEILPIFQLSLADFIASILLFMICCLRVSKSHINGKSCDFITGFVTSFYVSTFLLTLAYAMEIYFHICTGHIQYGKVDASVSISGSWREKWKKATSHPFMYVVYAISWLVPFIVALIFNLITSSGNSNDSSECCMPVFHYDDDECWTDKSNDGKAWHLVSKLLFIIPLSIVIILNLVFLILIKRVLKRQLRSQGIFSFAQRQSLKSVRNKLIMYQVMFFLCWIFSLILCIISLNQNYKMADYSWVLFLQGLFGPLQGFLNSIVYGWRRDKFRKMLTERTVLVAKAGQSLTSSHL</sequence>
<dbReference type="Pfam" id="PF11970">
    <property type="entry name" value="GPR_Gpa2_C"/>
    <property type="match status" value="1"/>
</dbReference>
<dbReference type="PANTHER" id="PTHR23112:SF36">
    <property type="entry name" value="SI:DKEY-30C15.2 PROTEIN"/>
    <property type="match status" value="1"/>
</dbReference>
<feature type="transmembrane region" description="Helical" evidence="5">
    <location>
        <begin position="20"/>
        <end position="46"/>
    </location>
</feature>
<feature type="domain" description="G-protein coupled receptors family 1 profile" evidence="7">
    <location>
        <begin position="36"/>
        <end position="316"/>
    </location>
</feature>
<feature type="transmembrane region" description="Helical" evidence="5">
    <location>
        <begin position="93"/>
        <end position="113"/>
    </location>
</feature>
<evidence type="ECO:0000256" key="2">
    <source>
        <dbReference type="ARBA" id="ARBA00022692"/>
    </source>
</evidence>
<feature type="transmembrane region" description="Helical" evidence="5">
    <location>
        <begin position="297"/>
        <end position="318"/>
    </location>
</feature>
<protein>
    <recommendedName>
        <fullName evidence="10">G-protein coupled receptors family 1 profile domain-containing protein</fullName>
    </recommendedName>
</protein>
<proteinExistence type="predicted"/>
<feature type="domain" description="G-protein coupled receptors family 2 profile 2" evidence="6">
    <location>
        <begin position="22"/>
        <end position="320"/>
    </location>
</feature>
<feature type="transmembrane region" description="Helical" evidence="5">
    <location>
        <begin position="263"/>
        <end position="285"/>
    </location>
</feature>
<dbReference type="GO" id="GO:0007166">
    <property type="term" value="P:cell surface receptor signaling pathway"/>
    <property type="evidence" value="ECO:0007669"/>
    <property type="project" value="InterPro"/>
</dbReference>
<evidence type="ECO:0000256" key="3">
    <source>
        <dbReference type="ARBA" id="ARBA00022989"/>
    </source>
</evidence>
<dbReference type="GO" id="GO:0005886">
    <property type="term" value="C:plasma membrane"/>
    <property type="evidence" value="ECO:0007669"/>
    <property type="project" value="TreeGrafter"/>
</dbReference>
<dbReference type="InterPro" id="IPR017452">
    <property type="entry name" value="GPCR_Rhodpsn_7TM"/>
</dbReference>
<feature type="transmembrane region" description="Helical" evidence="5">
    <location>
        <begin position="150"/>
        <end position="173"/>
    </location>
</feature>
<dbReference type="InterPro" id="IPR022343">
    <property type="entry name" value="GCR1-cAMP_receptor"/>
</dbReference>
<evidence type="ECO:0000259" key="7">
    <source>
        <dbReference type="PROSITE" id="PS50262"/>
    </source>
</evidence>
<organism evidence="8 9">
    <name type="scientific">Potamilus streckersoni</name>
    <dbReference type="NCBI Taxonomy" id="2493646"/>
    <lineage>
        <taxon>Eukaryota</taxon>
        <taxon>Metazoa</taxon>
        <taxon>Spiralia</taxon>
        <taxon>Lophotrochozoa</taxon>
        <taxon>Mollusca</taxon>
        <taxon>Bivalvia</taxon>
        <taxon>Autobranchia</taxon>
        <taxon>Heteroconchia</taxon>
        <taxon>Palaeoheterodonta</taxon>
        <taxon>Unionida</taxon>
        <taxon>Unionoidea</taxon>
        <taxon>Unionidae</taxon>
        <taxon>Ambleminae</taxon>
        <taxon>Lampsilini</taxon>
        <taxon>Potamilus</taxon>
    </lineage>
</organism>
<dbReference type="GO" id="GO:0004930">
    <property type="term" value="F:G protein-coupled receptor activity"/>
    <property type="evidence" value="ECO:0007669"/>
    <property type="project" value="TreeGrafter"/>
</dbReference>
<evidence type="ECO:0000313" key="9">
    <source>
        <dbReference type="Proteomes" id="UP001195483"/>
    </source>
</evidence>
<comment type="caution">
    <text evidence="8">The sequence shown here is derived from an EMBL/GenBank/DDBJ whole genome shotgun (WGS) entry which is preliminary data.</text>
</comment>
<keyword evidence="9" id="KW-1185">Reference proteome</keyword>
<keyword evidence="4 5" id="KW-0472">Membrane</keyword>
<name>A0AAE0SA04_9BIVA</name>
<dbReference type="AlphaFoldDB" id="A0AAE0SA04"/>
<dbReference type="Gene3D" id="1.20.1070.10">
    <property type="entry name" value="Rhodopsin 7-helix transmembrane proteins"/>
    <property type="match status" value="1"/>
</dbReference>
<evidence type="ECO:0000256" key="5">
    <source>
        <dbReference type="SAM" id="Phobius"/>
    </source>
</evidence>
<reference evidence="8" key="2">
    <citation type="journal article" date="2021" name="Genome Biol. Evol.">
        <title>Developing a high-quality reference genome for a parasitic bivalve with doubly uniparental inheritance (Bivalvia: Unionida).</title>
        <authorList>
            <person name="Smith C.H."/>
        </authorList>
    </citation>
    <scope>NUCLEOTIDE SEQUENCE</scope>
    <source>
        <strain evidence="8">CHS0354</strain>
        <tissue evidence="8">Mantle</tissue>
    </source>
</reference>